<name>A0AAQ4FRN2_AMBAM</name>
<keyword evidence="3" id="KW-0719">Serine esterase</keyword>
<dbReference type="Proteomes" id="UP001321473">
    <property type="component" value="Unassembled WGS sequence"/>
</dbReference>
<dbReference type="InterPro" id="IPR019819">
    <property type="entry name" value="Carboxylesterase_B_CS"/>
</dbReference>
<dbReference type="EC" id="3.1.1.7" evidence="2"/>
<dbReference type="EMBL" id="JARKHS020000181">
    <property type="protein sequence ID" value="KAK8789068.1"/>
    <property type="molecule type" value="Genomic_DNA"/>
</dbReference>
<dbReference type="InterPro" id="IPR050654">
    <property type="entry name" value="AChE-related_enzymes"/>
</dbReference>
<dbReference type="PANTHER" id="PTHR43918">
    <property type="entry name" value="ACETYLCHOLINESTERASE"/>
    <property type="match status" value="1"/>
</dbReference>
<evidence type="ECO:0000256" key="4">
    <source>
        <dbReference type="ARBA" id="ARBA00022801"/>
    </source>
</evidence>
<feature type="compositionally biased region" description="Polar residues" evidence="9">
    <location>
        <begin position="626"/>
        <end position="654"/>
    </location>
</feature>
<dbReference type="FunFam" id="3.40.50.1820:FF:000029">
    <property type="entry name" value="Acetylcholinesterase"/>
    <property type="match status" value="2"/>
</dbReference>
<feature type="compositionally biased region" description="Basic and acidic residues" evidence="9">
    <location>
        <begin position="10"/>
        <end position="23"/>
    </location>
</feature>
<dbReference type="PROSITE" id="PS00941">
    <property type="entry name" value="CARBOXYLESTERASE_B_2"/>
    <property type="match status" value="2"/>
</dbReference>
<dbReference type="Pfam" id="PF00135">
    <property type="entry name" value="COesterase"/>
    <property type="match status" value="2"/>
</dbReference>
<evidence type="ECO:0000256" key="2">
    <source>
        <dbReference type="ARBA" id="ARBA00013276"/>
    </source>
</evidence>
<accession>A0AAQ4FRN2</accession>
<reference evidence="11 12" key="1">
    <citation type="journal article" date="2023" name="Arcadia Sci">
        <title>De novo assembly of a long-read Amblyomma americanum tick genome.</title>
        <authorList>
            <person name="Chou S."/>
            <person name="Poskanzer K.E."/>
            <person name="Rollins M."/>
            <person name="Thuy-Boun P.S."/>
        </authorList>
    </citation>
    <scope>NUCLEOTIDE SEQUENCE [LARGE SCALE GENOMIC DNA]</scope>
    <source>
        <strain evidence="11">F_SG_1</strain>
        <tissue evidence="11">Salivary glands</tissue>
    </source>
</reference>
<dbReference type="InterPro" id="IPR019826">
    <property type="entry name" value="Carboxylesterase_B_AS"/>
</dbReference>
<keyword evidence="4" id="KW-0378">Hydrolase</keyword>
<feature type="region of interest" description="Disordered" evidence="9">
    <location>
        <begin position="1"/>
        <end position="32"/>
    </location>
</feature>
<dbReference type="InterPro" id="IPR002018">
    <property type="entry name" value="CarbesteraseB"/>
</dbReference>
<protein>
    <recommendedName>
        <fullName evidence="2">acetylcholinesterase</fullName>
        <ecNumber evidence="2">3.1.1.7</ecNumber>
    </recommendedName>
</protein>
<dbReference type="AlphaFoldDB" id="A0AAQ4FRN2"/>
<evidence type="ECO:0000256" key="7">
    <source>
        <dbReference type="ARBA" id="ARBA00023180"/>
    </source>
</evidence>
<dbReference type="GO" id="GO:0005886">
    <property type="term" value="C:plasma membrane"/>
    <property type="evidence" value="ECO:0007669"/>
    <property type="project" value="TreeGrafter"/>
</dbReference>
<evidence type="ECO:0000313" key="12">
    <source>
        <dbReference type="Proteomes" id="UP001321473"/>
    </source>
</evidence>
<dbReference type="SUPFAM" id="SSF53474">
    <property type="entry name" value="alpha/beta-Hydrolases"/>
    <property type="match status" value="2"/>
</dbReference>
<keyword evidence="12" id="KW-1185">Reference proteome</keyword>
<dbReference type="InterPro" id="IPR029058">
    <property type="entry name" value="AB_hydrolase_fold"/>
</dbReference>
<dbReference type="PANTHER" id="PTHR43918:SF4">
    <property type="entry name" value="CARBOXYLIC ESTER HYDROLASE"/>
    <property type="match status" value="1"/>
</dbReference>
<feature type="non-terminal residue" evidence="11">
    <location>
        <position position="1"/>
    </location>
</feature>
<comment type="caution">
    <text evidence="11">The sequence shown here is derived from an EMBL/GenBank/DDBJ whole genome shotgun (WGS) entry which is preliminary data.</text>
</comment>
<evidence type="ECO:0000256" key="1">
    <source>
        <dbReference type="ARBA" id="ARBA00005964"/>
    </source>
</evidence>
<dbReference type="PROSITE" id="PS00122">
    <property type="entry name" value="CARBOXYLESTERASE_B_1"/>
    <property type="match status" value="2"/>
</dbReference>
<dbReference type="GO" id="GO:0005615">
    <property type="term" value="C:extracellular space"/>
    <property type="evidence" value="ECO:0007669"/>
    <property type="project" value="TreeGrafter"/>
</dbReference>
<feature type="domain" description="Carboxylesterase type B" evidence="10">
    <location>
        <begin position="90"/>
        <end position="604"/>
    </location>
</feature>
<dbReference type="Gene3D" id="3.40.50.1820">
    <property type="entry name" value="alpha/beta hydrolase"/>
    <property type="match status" value="2"/>
</dbReference>
<proteinExistence type="inferred from homology"/>
<keyword evidence="5" id="KW-0531">Neurotransmitter degradation</keyword>
<gene>
    <name evidence="11" type="ORF">V5799_021150</name>
</gene>
<feature type="region of interest" description="Disordered" evidence="9">
    <location>
        <begin position="626"/>
        <end position="668"/>
    </location>
</feature>
<dbReference type="GO" id="GO:0003990">
    <property type="term" value="F:acetylcholinesterase activity"/>
    <property type="evidence" value="ECO:0007669"/>
    <property type="project" value="UniProtKB-EC"/>
</dbReference>
<evidence type="ECO:0000256" key="5">
    <source>
        <dbReference type="ARBA" id="ARBA00022867"/>
    </source>
</evidence>
<evidence type="ECO:0000259" key="10">
    <source>
        <dbReference type="Pfam" id="PF00135"/>
    </source>
</evidence>
<evidence type="ECO:0000256" key="6">
    <source>
        <dbReference type="ARBA" id="ARBA00023157"/>
    </source>
</evidence>
<evidence type="ECO:0000313" key="11">
    <source>
        <dbReference type="EMBL" id="KAK8789068.1"/>
    </source>
</evidence>
<keyword evidence="7" id="KW-0325">Glycoprotein</keyword>
<evidence type="ECO:0000256" key="8">
    <source>
        <dbReference type="ARBA" id="ARBA00048484"/>
    </source>
</evidence>
<evidence type="ECO:0000256" key="9">
    <source>
        <dbReference type="SAM" id="MobiDB-lite"/>
    </source>
</evidence>
<comment type="similarity">
    <text evidence="1">Belongs to the type-B carboxylesterase/lipase family.</text>
</comment>
<keyword evidence="6" id="KW-1015">Disulfide bond</keyword>
<dbReference type="GO" id="GO:0006581">
    <property type="term" value="P:acetylcholine catabolic process"/>
    <property type="evidence" value="ECO:0007669"/>
    <property type="project" value="TreeGrafter"/>
</dbReference>
<comment type="catalytic activity">
    <reaction evidence="8">
        <text>acetylcholine + H2O = choline + acetate + H(+)</text>
        <dbReference type="Rhea" id="RHEA:17561"/>
        <dbReference type="ChEBI" id="CHEBI:15354"/>
        <dbReference type="ChEBI" id="CHEBI:15355"/>
        <dbReference type="ChEBI" id="CHEBI:15377"/>
        <dbReference type="ChEBI" id="CHEBI:15378"/>
        <dbReference type="ChEBI" id="CHEBI:30089"/>
        <dbReference type="EC" id="3.1.1.7"/>
    </reaction>
</comment>
<sequence length="1216" mass="132852">QPRRALSTKVRPDAHYIGRRDTEPATEPGSSAALSHHYRLKQKITLLLSARSCSSAARHFGGLRAMKVTMLWMGVIFAALATTCGQEQSEDIVQTITGAVRGASVPTTTSSVRAFLGIPFAEPPVGELRFKKPVPKKPWEGVYNATSQPPFCPQPPIRINNFFLIRPTDLISEDCLYLNVFVPATKHSSLLPVVVYLPGGAFSYGGASLEAMDSSELAARGNVITVIVAYRLGAFGFLYMDVEDAPGNMGLYDQLLALKWVRNNIRAFGGDPSRVTLMGQSAGSVSVGMQLISPKSKGLFKRAVMQSGSPFTAAIVSDQKQGHFRAQLLSRALDCDGGEDKSNVSEVIKCLKSKPFMDILNATDTFNAGGLDSFFPVFGEEMLPEKPGAALKRGRTNANELLTGICEAEGDFFLYFLFNKLRDMNSIDDVMKGEMIFLIKALITSTMEIEPEPIIDYYFSGVNATKGTEPVYTGSSLIGDLQFGCPTTGFAKRFLRPDTTVYMYQWSQQASYVDWPDWTRPTHGDDIFFSLGSGLKLAKNSTEDDVKAAENLINIISTFSHTGVPKTIDNATWPKFNDEDQYLDLRRDGSVLKKRLLKSACEFWGKHGIVMDTCTSTVPSCGSPLTASAHETTGKASSHVSSENTGSWQAGSVRTNKKCSVESSTPPTTQKMRLPVGLLVFLSILGVSVQEKSELIVPTTTGRLRGILVSTTTGPVRAFLGVPYAEPPVGVARFKKPQPKRPWGGIFNAASFPPMCPQLPIHFNNYFKVKKTDPTSEDCLFLNVFTPISYDERLKPVVVYIHGGFFSHGGISMKVHDASELSARGDLVSVTIAYRLGAFGFLNMGTEDAPGNMGLHDQVLALRWIKNNIRAFGGDPDRITLAGQSAGSFSVGVHLISPKSKGLFRRAIMQSGSPFTSTLMNRKADATYGAGELVTALGCPQAMMRGGSPEATVKCLRSKDTASILNATAGFTIDGLDGFFPVIGDDLLPIKPAQALRNKRLNARELLAGISEAEGDGLIHFVARRFYNGNDAADVSKKSMIFVARGMMITLLGIDSKQAIDRYFAGSKVQDGTDAVQAAADLIGDNQLGCPTVGFAKRFASPDTTVFMYKFAHQPSKISWPKWVRSTHTDEIPFALGSIFKLEPDMSIDDVRAAENFMDIISSFSHTGVPRVSDRTPWPKFDQQQRYMSIEKKGNFPSKQILRSTCDMWERVRPYE</sequence>
<organism evidence="11 12">
    <name type="scientific">Amblyomma americanum</name>
    <name type="common">Lone star tick</name>
    <dbReference type="NCBI Taxonomy" id="6943"/>
    <lineage>
        <taxon>Eukaryota</taxon>
        <taxon>Metazoa</taxon>
        <taxon>Ecdysozoa</taxon>
        <taxon>Arthropoda</taxon>
        <taxon>Chelicerata</taxon>
        <taxon>Arachnida</taxon>
        <taxon>Acari</taxon>
        <taxon>Parasitiformes</taxon>
        <taxon>Ixodida</taxon>
        <taxon>Ixodoidea</taxon>
        <taxon>Ixodidae</taxon>
        <taxon>Amblyomminae</taxon>
        <taxon>Amblyomma</taxon>
    </lineage>
</organism>
<feature type="domain" description="Carboxylesterase type B" evidence="10">
    <location>
        <begin position="694"/>
        <end position="1208"/>
    </location>
</feature>
<dbReference type="GO" id="GO:0019695">
    <property type="term" value="P:choline metabolic process"/>
    <property type="evidence" value="ECO:0007669"/>
    <property type="project" value="TreeGrafter"/>
</dbReference>
<evidence type="ECO:0000256" key="3">
    <source>
        <dbReference type="ARBA" id="ARBA00022487"/>
    </source>
</evidence>